<gene>
    <name evidence="1" type="ORF">MNBD_GAMMA11-2988</name>
</gene>
<organism evidence="1">
    <name type="scientific">hydrothermal vent metagenome</name>
    <dbReference type="NCBI Taxonomy" id="652676"/>
    <lineage>
        <taxon>unclassified sequences</taxon>
        <taxon>metagenomes</taxon>
        <taxon>ecological metagenomes</taxon>
    </lineage>
</organism>
<name>A0A3B0XR39_9ZZZZ</name>
<evidence type="ECO:0000313" key="1">
    <source>
        <dbReference type="EMBL" id="VAW66583.1"/>
    </source>
</evidence>
<proteinExistence type="predicted"/>
<accession>A0A3B0XR39</accession>
<dbReference type="EMBL" id="UOFG01000279">
    <property type="protein sequence ID" value="VAW66583.1"/>
    <property type="molecule type" value="Genomic_DNA"/>
</dbReference>
<protein>
    <submittedName>
        <fullName evidence="1">Uncharacterized protein</fullName>
    </submittedName>
</protein>
<dbReference type="AlphaFoldDB" id="A0A3B0XR39"/>
<sequence>MKIKHLLFLHKYATQDDKKFAEASLVIASISMHEEGNLFPREQYEDAAAAYLPDG</sequence>
<reference evidence="1" key="1">
    <citation type="submission" date="2018-06" db="EMBL/GenBank/DDBJ databases">
        <authorList>
            <person name="Zhirakovskaya E."/>
        </authorList>
    </citation>
    <scope>NUCLEOTIDE SEQUENCE</scope>
</reference>